<dbReference type="RefSeq" id="WP_184585903.1">
    <property type="nucleotide sequence ID" value="NZ_JACHLI010000001.1"/>
</dbReference>
<proteinExistence type="predicted"/>
<name>A0A7W7NZT7_PSENT</name>
<organism evidence="1 2">
    <name type="scientific">Pseudomonas nitroreducens</name>
    <dbReference type="NCBI Taxonomy" id="46680"/>
    <lineage>
        <taxon>Bacteria</taxon>
        <taxon>Pseudomonadati</taxon>
        <taxon>Pseudomonadota</taxon>
        <taxon>Gammaproteobacteria</taxon>
        <taxon>Pseudomonadales</taxon>
        <taxon>Pseudomonadaceae</taxon>
        <taxon>Pseudomonas</taxon>
    </lineage>
</organism>
<dbReference type="AlphaFoldDB" id="A0A7W7NZT7"/>
<dbReference type="Proteomes" id="UP000566995">
    <property type="component" value="Unassembled WGS sequence"/>
</dbReference>
<accession>A0A7W7NZT7</accession>
<dbReference type="EMBL" id="JACHLI010000001">
    <property type="protein sequence ID" value="MBB4861650.1"/>
    <property type="molecule type" value="Genomic_DNA"/>
</dbReference>
<evidence type="ECO:0000313" key="2">
    <source>
        <dbReference type="Proteomes" id="UP000566995"/>
    </source>
</evidence>
<evidence type="ECO:0000313" key="1">
    <source>
        <dbReference type="EMBL" id="MBB4861650.1"/>
    </source>
</evidence>
<protein>
    <submittedName>
        <fullName evidence="1">Uncharacterized protein</fullName>
    </submittedName>
</protein>
<sequence>MSWIKTTERLPATGQEMRCRLKHWNSDKIVEERLVKVEEDDCAWRTADDKSEISYNWNVIEWEDTSDQAISHTGMPGMNLSSRNLTFDALQDAYVAVLQGNPGKALKLAGGGAVFLRDGNIYAVTLSDAGEVEHESAGCISPLAWDDERGCWDDETPESTVADVNAPVFIEL</sequence>
<gene>
    <name evidence="1" type="ORF">HNP46_000461</name>
</gene>
<reference evidence="1 2" key="1">
    <citation type="submission" date="2020-08" db="EMBL/GenBank/DDBJ databases">
        <title>Functional genomics of gut bacteria from endangered species of beetles.</title>
        <authorList>
            <person name="Carlos-Shanley C."/>
        </authorList>
    </citation>
    <scope>NUCLEOTIDE SEQUENCE [LARGE SCALE GENOMIC DNA]</scope>
    <source>
        <strain evidence="1 2">S00179</strain>
    </source>
</reference>
<comment type="caution">
    <text evidence="1">The sequence shown here is derived from an EMBL/GenBank/DDBJ whole genome shotgun (WGS) entry which is preliminary data.</text>
</comment>